<comment type="caution">
    <text evidence="1">The sequence shown here is derived from an EMBL/GenBank/DDBJ whole genome shotgun (WGS) entry which is preliminary data.</text>
</comment>
<evidence type="ECO:0000313" key="2">
    <source>
        <dbReference type="Proteomes" id="UP000293550"/>
    </source>
</evidence>
<dbReference type="Gene3D" id="3.40.1360.10">
    <property type="match status" value="1"/>
</dbReference>
<protein>
    <recommendedName>
        <fullName evidence="3">Toprim domain-containing protein</fullName>
    </recommendedName>
</protein>
<name>A0A4Q7DKG6_9PROT</name>
<dbReference type="Proteomes" id="UP000293550">
    <property type="component" value="Unassembled WGS sequence"/>
</dbReference>
<dbReference type="Gene3D" id="3.40.50.300">
    <property type="entry name" value="P-loop containing nucleotide triphosphate hydrolases"/>
    <property type="match status" value="1"/>
</dbReference>
<keyword evidence="2" id="KW-1185">Reference proteome</keyword>
<dbReference type="OrthoDB" id="9763644at2"/>
<dbReference type="CDD" id="cd01029">
    <property type="entry name" value="TOPRIM_primases"/>
    <property type="match status" value="1"/>
</dbReference>
<accession>A0A4Q7DKG6</accession>
<dbReference type="InterPro" id="IPR034154">
    <property type="entry name" value="TOPRIM_DnaG/twinkle"/>
</dbReference>
<dbReference type="InterPro" id="IPR027417">
    <property type="entry name" value="P-loop_NTPase"/>
</dbReference>
<reference evidence="1 2" key="1">
    <citation type="submission" date="2018-10" db="EMBL/GenBank/DDBJ databases">
        <title>An updated phylogeny of the Alphaproteobacteria reveals that the parasitic Rickettsiales and Holosporales have independent origins.</title>
        <authorList>
            <person name="Munoz-Gomez S.A."/>
            <person name="Hess S."/>
            <person name="Burger G."/>
            <person name="Lang B.F."/>
            <person name="Susko E."/>
            <person name="Slamovits C.H."/>
            <person name="Roger A.J."/>
        </authorList>
    </citation>
    <scope>NUCLEOTIDE SEQUENCE [LARGE SCALE GENOMIC DNA]</scope>
    <source>
        <strain evidence="1">HOLO01</strain>
    </source>
</reference>
<dbReference type="EMBL" id="SCFB01000004">
    <property type="protein sequence ID" value="RZI46695.1"/>
    <property type="molecule type" value="Genomic_DNA"/>
</dbReference>
<organism evidence="1 2">
    <name type="scientific">Candidatus Finniella inopinata</name>
    <dbReference type="NCBI Taxonomy" id="1696036"/>
    <lineage>
        <taxon>Bacteria</taxon>
        <taxon>Pseudomonadati</taxon>
        <taxon>Pseudomonadota</taxon>
        <taxon>Alphaproteobacteria</taxon>
        <taxon>Holosporales</taxon>
        <taxon>Candidatus Paracaedibacteraceae</taxon>
        <taxon>Candidatus Finniella</taxon>
    </lineage>
</organism>
<dbReference type="SUPFAM" id="SSF52540">
    <property type="entry name" value="P-loop containing nucleoside triphosphate hydrolases"/>
    <property type="match status" value="1"/>
</dbReference>
<gene>
    <name evidence="1" type="ORF">EQU50_03440</name>
</gene>
<dbReference type="AlphaFoldDB" id="A0A4Q7DKG6"/>
<evidence type="ECO:0008006" key="3">
    <source>
        <dbReference type="Google" id="ProtNLM"/>
    </source>
</evidence>
<evidence type="ECO:0000313" key="1">
    <source>
        <dbReference type="EMBL" id="RZI46695.1"/>
    </source>
</evidence>
<dbReference type="Pfam" id="PF13481">
    <property type="entry name" value="AAA_25"/>
    <property type="match status" value="1"/>
</dbReference>
<proteinExistence type="predicted"/>
<sequence>MTNPNWLDFNDAAPQSFIVPNHEQKLSVEMLKQRLHNQLTTVLVHLFPYGRIRQPHFVIGNVQGDAGESLKVELTGPKIGMWHDFATGEGGDILSLWGAAKGWDHRHEFPEIVSSIHEWLGMPLGMDTYSPGNTLQPPYQPPLSQTTSGSYEELGAPTDSWKYEDAKGNLLACVYRYDTPKGKQFRPWDVKTRAFKTPDPRPLYNQRGMINSETVIVVEGEKCAQTLIDLGICATTAMNGAKAPLDKTDWSPLHGKHMIIWPDHDTVGQEYADRLVIKLKTLGITSLSKVVIPDDKPESWDAADAFEEGVDIDALLQAQTQPIDLTIANTEETLPSATAGEVMTDRTPSPQDWIAPRILTPGGLLVLGGAPKVGKTDMILSWLAHMAAGLPFLGMIPPRPLKIFYLQTEIMRPYLRERLQNLKFDPNFLPLLHKNLVVTFQVRLLLNEDGVNKVYETVKRFFKPEEVDILVIDPLRNVYDAGKSGSENDNMAMLAFLQDRVEKLRAMLNPTMGVILTHHTKKVTKAMVEEDPFQALSGAGSLRSFYTTGMLLFKADEKQSVRNLMFELRNGEAIQAKLVDKIDGTWQEMSFNCERIVQKEYGAKLDAERHRRHDVILQLIFDEAREGRLYTPAQFREAFEGHAGLGGERTIHNRLSVLATKGYIKFNKDKAIAMGIKSKYGIMCVEDMEIPTNMEEVDIDTGEVLPIMQPVLPTHFKESQSGAILPVENPDVWVYLD</sequence>